<protein>
    <submittedName>
        <fullName evidence="22">Retrovirus-related Pol polyprotein from transposon TNT 1-94</fullName>
    </submittedName>
</protein>
<evidence type="ECO:0000256" key="11">
    <source>
        <dbReference type="ARBA" id="ARBA00022842"/>
    </source>
</evidence>
<evidence type="ECO:0000256" key="14">
    <source>
        <dbReference type="ARBA" id="ARBA00022932"/>
    </source>
</evidence>
<dbReference type="GO" id="GO:0015074">
    <property type="term" value="P:DNA integration"/>
    <property type="evidence" value="ECO:0007669"/>
    <property type="project" value="UniProtKB-KW"/>
</dbReference>
<dbReference type="InterPro" id="IPR012337">
    <property type="entry name" value="RNaseH-like_sf"/>
</dbReference>
<evidence type="ECO:0000256" key="5">
    <source>
        <dbReference type="ARBA" id="ARBA00022723"/>
    </source>
</evidence>
<keyword evidence="7" id="KW-0064">Aspartyl protease</keyword>
<feature type="compositionally biased region" description="Low complexity" evidence="19">
    <location>
        <begin position="636"/>
        <end position="650"/>
    </location>
</feature>
<dbReference type="InterPro" id="IPR043502">
    <property type="entry name" value="DNA/RNA_pol_sf"/>
</dbReference>
<keyword evidence="10" id="KW-0067">ATP-binding</keyword>
<dbReference type="InterPro" id="IPR025724">
    <property type="entry name" value="GAG-pre-integrase_dom"/>
</dbReference>
<organism evidence="22">
    <name type="scientific">Bactrocera latifrons</name>
    <name type="common">Malaysian fruit fly</name>
    <name type="synonym">Chaetodacus latifrons</name>
    <dbReference type="NCBI Taxonomy" id="174628"/>
    <lineage>
        <taxon>Eukaryota</taxon>
        <taxon>Metazoa</taxon>
        <taxon>Ecdysozoa</taxon>
        <taxon>Arthropoda</taxon>
        <taxon>Hexapoda</taxon>
        <taxon>Insecta</taxon>
        <taxon>Pterygota</taxon>
        <taxon>Neoptera</taxon>
        <taxon>Endopterygota</taxon>
        <taxon>Diptera</taxon>
        <taxon>Brachycera</taxon>
        <taxon>Muscomorpha</taxon>
        <taxon>Tephritoidea</taxon>
        <taxon>Tephritidae</taxon>
        <taxon>Bactrocera</taxon>
        <taxon>Bactrocera</taxon>
    </lineage>
</organism>
<evidence type="ECO:0000256" key="12">
    <source>
        <dbReference type="ARBA" id="ARBA00022908"/>
    </source>
</evidence>
<dbReference type="GO" id="GO:0003887">
    <property type="term" value="F:DNA-directed DNA polymerase activity"/>
    <property type="evidence" value="ECO:0007669"/>
    <property type="project" value="UniProtKB-KW"/>
</dbReference>
<evidence type="ECO:0000256" key="18">
    <source>
        <dbReference type="PROSITE-ProRule" id="PRU00047"/>
    </source>
</evidence>
<dbReference type="CDD" id="cd09272">
    <property type="entry name" value="RNase_HI_RT_Ty1"/>
    <property type="match status" value="1"/>
</dbReference>
<keyword evidence="18" id="KW-0862">Zinc</keyword>
<dbReference type="OrthoDB" id="437005at2759"/>
<evidence type="ECO:0000256" key="8">
    <source>
        <dbReference type="ARBA" id="ARBA00022759"/>
    </source>
</evidence>
<dbReference type="GO" id="GO:0006508">
    <property type="term" value="P:proteolysis"/>
    <property type="evidence" value="ECO:0007669"/>
    <property type="project" value="UniProtKB-KW"/>
</dbReference>
<dbReference type="GO" id="GO:0004190">
    <property type="term" value="F:aspartic-type endopeptidase activity"/>
    <property type="evidence" value="ECO:0007669"/>
    <property type="project" value="UniProtKB-KW"/>
</dbReference>
<sequence>FVETVDKLAELNIQIADDLKAIMLLSSLPSSWETFVVAIETRDELPTFDTVKTKILEEGTRRQEQNEREDMQAVYACANKSTYAAQKQLSSVRTHDWQSDATKEVKKQKKLKFKGKCFNCQRSGHRASECRSSNKVCNISAANEETSNCLMFGSIDEKQKKNIWCIDSGATSHMCCNKSLFISFTKKEAKIMLAADQYVESYGTGTVLLQSEKRKIELQNVLYVPALRMNFLSVSKAAQFGNYIMFEKETALVRNKEKQLVLKAKRINNLYLYIEKKVVGVVNMLTNSQVTMWHNRYGHLNFKNLSELSEKELVHGMKLKGIPKQVNCDTCNKAKICALPFVQKTERSTKKVLELVHTDVCGPMNVKSLGGNRFFVTFIDDFSRKTFVYFMKAKSEVFKKFRNFKSFVECQMDCKIKAIRSDNGKEYINSEFDNFLKNCGIKRELTVPYTPQQNGVAERANRTIVEMAKSLLIHANLGQFLWAEAVQTAVYLRNRCPTKALNSRTPFEVWKQRKPSVKHLRIFGSRAFALDKTNKGKFDAKGREYIFVGYSNTAKAYRLYDQQRRIIVERRDVKFIEGEFNTSITSEISSSQCNGDFATNIIRLKSPENEQSATENVGEREMKNDFEDLNEEDEFATASDSEAEQSATSSEQDELPKRGRGRPKYIRTGQPGRPKKHFQLLNVNSTEDDETPQSPTEALSGQHAVEWRKSMQLEYDALIANNTWSLVDLPKGQKAIGSKWVYRIKRDASGNINKFKSRLVAKGCGQQLGVNYWETFSPVIRYETIRMLFAIAAEKELYMHHIDISNAYLNSKLEENIFMKQPEGFISKKYPEKVLKLQKAIYGLKQSGRVWNTTLDAVLTSIGFKRCRHEPCLYVNNNNQQYSYIAVYVDDLIIICPSENEIAEIKKKITAKFQMHDYGTVSDFLGLEIQRKGEKGAISLHQKKYIRAVIDSFGMQNCRATATPLDPGFQVGCTDKNCVKVNATEYQSLIGSLMYLAVLSRPDILHAVSKLSRHNTDPHIEHEAAAKHILRYLSGTIDMSIEYCKTGEDVKGFADADWANDSSDRKSYTGYAFYLGGSSFSWSSTKQNITALSSTEAEYVALAMAAKEAIYLSRLLSEIGWSSSTPITLYGDNISAQHIARNPIHHKRTKHIDIKYHFIREKVENNEINLKYVSTDKNVADILTKSLSRQKHCNFVKMLGLN</sequence>
<dbReference type="GO" id="GO:0003676">
    <property type="term" value="F:nucleic acid binding"/>
    <property type="evidence" value="ECO:0007669"/>
    <property type="project" value="InterPro"/>
</dbReference>
<keyword evidence="3" id="KW-0645">Protease</keyword>
<dbReference type="GO" id="GO:0003964">
    <property type="term" value="F:RNA-directed DNA polymerase activity"/>
    <property type="evidence" value="ECO:0007669"/>
    <property type="project" value="UniProtKB-KW"/>
</dbReference>
<dbReference type="InterPro" id="IPR039537">
    <property type="entry name" value="Retrotran_Ty1/copia-like"/>
</dbReference>
<keyword evidence="17" id="KW-0511">Multifunctional enzyme</keyword>
<evidence type="ECO:0000259" key="21">
    <source>
        <dbReference type="PROSITE" id="PS50994"/>
    </source>
</evidence>
<dbReference type="InterPro" id="IPR036397">
    <property type="entry name" value="RNaseH_sf"/>
</dbReference>
<keyword evidence="16" id="KW-0233">DNA recombination</keyword>
<dbReference type="Pfam" id="PF14223">
    <property type="entry name" value="Retrotran_gag_2"/>
    <property type="match status" value="1"/>
</dbReference>
<dbReference type="Pfam" id="PF22936">
    <property type="entry name" value="Pol_BBD"/>
    <property type="match status" value="1"/>
</dbReference>
<dbReference type="InterPro" id="IPR057670">
    <property type="entry name" value="SH3_retrovirus"/>
</dbReference>
<comment type="function">
    <text evidence="1">The aspartyl protease (PR) mediates the proteolytic cleavages of the Gag and Gag-Pol polyproteins after assembly of the VLP.</text>
</comment>
<reference evidence="22" key="1">
    <citation type="submission" date="2015-06" db="EMBL/GenBank/DDBJ databases">
        <authorList>
            <person name="Hoefler B.C."/>
            <person name="Straight P.D."/>
        </authorList>
    </citation>
    <scope>NUCLEOTIDE SEQUENCE</scope>
</reference>
<evidence type="ECO:0000256" key="16">
    <source>
        <dbReference type="ARBA" id="ARBA00023172"/>
    </source>
</evidence>
<feature type="non-terminal residue" evidence="22">
    <location>
        <position position="1"/>
    </location>
</feature>
<evidence type="ECO:0000256" key="4">
    <source>
        <dbReference type="ARBA" id="ARBA00022722"/>
    </source>
</evidence>
<feature type="region of interest" description="Disordered" evidence="19">
    <location>
        <begin position="634"/>
        <end position="677"/>
    </location>
</feature>
<evidence type="ECO:0000256" key="13">
    <source>
        <dbReference type="ARBA" id="ARBA00022918"/>
    </source>
</evidence>
<dbReference type="GO" id="GO:0008270">
    <property type="term" value="F:zinc ion binding"/>
    <property type="evidence" value="ECO:0007669"/>
    <property type="project" value="UniProtKB-KW"/>
</dbReference>
<keyword evidence="12" id="KW-0229">DNA integration</keyword>
<gene>
    <name evidence="22" type="primary">POLX_113</name>
    <name evidence="22" type="ORF">c1_g3_i1</name>
</gene>
<dbReference type="SUPFAM" id="SSF53098">
    <property type="entry name" value="Ribonuclease H-like"/>
    <property type="match status" value="1"/>
</dbReference>
<evidence type="ECO:0000256" key="3">
    <source>
        <dbReference type="ARBA" id="ARBA00022670"/>
    </source>
</evidence>
<dbReference type="PROSITE" id="PS50158">
    <property type="entry name" value="ZF_CCHC"/>
    <property type="match status" value="1"/>
</dbReference>
<proteinExistence type="predicted"/>
<feature type="domain" description="CCHC-type" evidence="20">
    <location>
        <begin position="116"/>
        <end position="132"/>
    </location>
</feature>
<keyword evidence="13" id="KW-0695">RNA-directed DNA polymerase</keyword>
<evidence type="ECO:0000256" key="6">
    <source>
        <dbReference type="ARBA" id="ARBA00022741"/>
    </source>
</evidence>
<feature type="domain" description="Integrase catalytic" evidence="21">
    <location>
        <begin position="347"/>
        <end position="514"/>
    </location>
</feature>
<dbReference type="EMBL" id="GDHF01000873">
    <property type="protein sequence ID" value="JAI51441.1"/>
    <property type="molecule type" value="Transcribed_RNA"/>
</dbReference>
<evidence type="ECO:0000256" key="7">
    <source>
        <dbReference type="ARBA" id="ARBA00022750"/>
    </source>
</evidence>
<evidence type="ECO:0000313" key="22">
    <source>
        <dbReference type="EMBL" id="JAI51441.1"/>
    </source>
</evidence>
<keyword evidence="4" id="KW-0540">Nuclease</keyword>
<accession>A0A0K8WJW9</accession>
<keyword evidence="9" id="KW-0378">Hydrolase</keyword>
<keyword evidence="6" id="KW-0547">Nucleotide-binding</keyword>
<evidence type="ECO:0000256" key="15">
    <source>
        <dbReference type="ARBA" id="ARBA00023113"/>
    </source>
</evidence>
<dbReference type="GO" id="GO:0004519">
    <property type="term" value="F:endonuclease activity"/>
    <property type="evidence" value="ECO:0007669"/>
    <property type="project" value="UniProtKB-KW"/>
</dbReference>
<dbReference type="GO" id="GO:0005524">
    <property type="term" value="F:ATP binding"/>
    <property type="evidence" value="ECO:0007669"/>
    <property type="project" value="UniProtKB-KW"/>
</dbReference>
<evidence type="ECO:0000256" key="10">
    <source>
        <dbReference type="ARBA" id="ARBA00022840"/>
    </source>
</evidence>
<keyword evidence="8" id="KW-0255">Endonuclease</keyword>
<evidence type="ECO:0000256" key="17">
    <source>
        <dbReference type="ARBA" id="ARBA00023268"/>
    </source>
</evidence>
<evidence type="ECO:0000256" key="9">
    <source>
        <dbReference type="ARBA" id="ARBA00022801"/>
    </source>
</evidence>
<dbReference type="Pfam" id="PF00098">
    <property type="entry name" value="zf-CCHC"/>
    <property type="match status" value="1"/>
</dbReference>
<dbReference type="Pfam" id="PF13976">
    <property type="entry name" value="gag_pre-integrs"/>
    <property type="match status" value="1"/>
</dbReference>
<dbReference type="Pfam" id="PF07727">
    <property type="entry name" value="RVT_2"/>
    <property type="match status" value="1"/>
</dbReference>
<keyword evidence="2" id="KW-1188">Viral release from host cell</keyword>
<dbReference type="GO" id="GO:0042575">
    <property type="term" value="C:DNA polymerase complex"/>
    <property type="evidence" value="ECO:0007669"/>
    <property type="project" value="UniProtKB-ARBA"/>
</dbReference>
<keyword evidence="15" id="KW-0917">Virion maturation</keyword>
<dbReference type="GO" id="GO:0006310">
    <property type="term" value="P:DNA recombination"/>
    <property type="evidence" value="ECO:0007669"/>
    <property type="project" value="UniProtKB-KW"/>
</dbReference>
<keyword evidence="14" id="KW-0808">Transferase</keyword>
<dbReference type="PANTHER" id="PTHR42648">
    <property type="entry name" value="TRANSPOSASE, PUTATIVE-RELATED"/>
    <property type="match status" value="1"/>
</dbReference>
<keyword evidence="14" id="KW-0239">DNA-directed DNA polymerase</keyword>
<name>A0A0K8WJW9_BACLA</name>
<dbReference type="Pfam" id="PF00665">
    <property type="entry name" value="rve"/>
    <property type="match status" value="1"/>
</dbReference>
<evidence type="ECO:0000259" key="20">
    <source>
        <dbReference type="PROSITE" id="PS50158"/>
    </source>
</evidence>
<dbReference type="InterPro" id="IPR013103">
    <property type="entry name" value="RVT_2"/>
</dbReference>
<keyword evidence="11" id="KW-0460">Magnesium</keyword>
<keyword evidence="14" id="KW-0548">Nucleotidyltransferase</keyword>
<dbReference type="AlphaFoldDB" id="A0A0K8WJW9"/>
<dbReference type="PROSITE" id="PS50994">
    <property type="entry name" value="INTEGRASE"/>
    <property type="match status" value="1"/>
</dbReference>
<dbReference type="Pfam" id="PF25597">
    <property type="entry name" value="SH3_retrovirus"/>
    <property type="match status" value="1"/>
</dbReference>
<evidence type="ECO:0000256" key="2">
    <source>
        <dbReference type="ARBA" id="ARBA00022612"/>
    </source>
</evidence>
<keyword evidence="18" id="KW-0863">Zinc-finger</keyword>
<evidence type="ECO:0000256" key="1">
    <source>
        <dbReference type="ARBA" id="ARBA00002180"/>
    </source>
</evidence>
<dbReference type="PANTHER" id="PTHR42648:SF11">
    <property type="entry name" value="TRANSPOSON TY4-P GAG-POL POLYPROTEIN"/>
    <property type="match status" value="1"/>
</dbReference>
<evidence type="ECO:0000256" key="19">
    <source>
        <dbReference type="SAM" id="MobiDB-lite"/>
    </source>
</evidence>
<dbReference type="InterPro" id="IPR001878">
    <property type="entry name" value="Znf_CCHC"/>
</dbReference>
<dbReference type="Gene3D" id="3.30.420.10">
    <property type="entry name" value="Ribonuclease H-like superfamily/Ribonuclease H"/>
    <property type="match status" value="1"/>
</dbReference>
<keyword evidence="5" id="KW-0479">Metal-binding</keyword>
<dbReference type="InterPro" id="IPR054722">
    <property type="entry name" value="PolX-like_BBD"/>
</dbReference>
<dbReference type="InterPro" id="IPR001584">
    <property type="entry name" value="Integrase_cat-core"/>
</dbReference>
<dbReference type="SUPFAM" id="SSF56672">
    <property type="entry name" value="DNA/RNA polymerases"/>
    <property type="match status" value="1"/>
</dbReference>
<dbReference type="SMART" id="SM00343">
    <property type="entry name" value="ZnF_C2HC"/>
    <property type="match status" value="1"/>
</dbReference>